<evidence type="ECO:0000313" key="2">
    <source>
        <dbReference type="EMBL" id="RCN26644.1"/>
    </source>
</evidence>
<evidence type="ECO:0000313" key="3">
    <source>
        <dbReference type="Proteomes" id="UP000252519"/>
    </source>
</evidence>
<proteinExistence type="predicted"/>
<dbReference type="STRING" id="29170.A0A368F3G8"/>
<organism evidence="2 3">
    <name type="scientific">Ancylostoma caninum</name>
    <name type="common">Dog hookworm</name>
    <dbReference type="NCBI Taxonomy" id="29170"/>
    <lineage>
        <taxon>Eukaryota</taxon>
        <taxon>Metazoa</taxon>
        <taxon>Ecdysozoa</taxon>
        <taxon>Nematoda</taxon>
        <taxon>Chromadorea</taxon>
        <taxon>Rhabditida</taxon>
        <taxon>Rhabditina</taxon>
        <taxon>Rhabditomorpha</taxon>
        <taxon>Strongyloidea</taxon>
        <taxon>Ancylostomatidae</taxon>
        <taxon>Ancylostomatinae</taxon>
        <taxon>Ancylostoma</taxon>
    </lineage>
</organism>
<name>A0A368F3G8_ANCCA</name>
<feature type="non-terminal residue" evidence="2">
    <location>
        <position position="107"/>
    </location>
</feature>
<dbReference type="AlphaFoldDB" id="A0A368F3G8"/>
<dbReference type="EMBL" id="JOJR01006637">
    <property type="protein sequence ID" value="RCN26644.1"/>
    <property type="molecule type" value="Genomic_DNA"/>
</dbReference>
<keyword evidence="3" id="KW-1185">Reference proteome</keyword>
<reference evidence="2 3" key="1">
    <citation type="submission" date="2014-10" db="EMBL/GenBank/DDBJ databases">
        <title>Draft genome of the hookworm Ancylostoma caninum.</title>
        <authorList>
            <person name="Mitreva M."/>
        </authorList>
    </citation>
    <scope>NUCLEOTIDE SEQUENCE [LARGE SCALE GENOMIC DNA]</scope>
    <source>
        <strain evidence="2 3">Baltimore</strain>
    </source>
</reference>
<dbReference type="OrthoDB" id="418634at2759"/>
<feature type="region of interest" description="Disordered" evidence="1">
    <location>
        <begin position="58"/>
        <end position="107"/>
    </location>
</feature>
<dbReference type="Proteomes" id="UP000252519">
    <property type="component" value="Unassembled WGS sequence"/>
</dbReference>
<comment type="caution">
    <text evidence="2">The sequence shown here is derived from an EMBL/GenBank/DDBJ whole genome shotgun (WGS) entry which is preliminary data.</text>
</comment>
<protein>
    <submittedName>
        <fullName evidence="2">Uncharacterized protein</fullName>
    </submittedName>
</protein>
<sequence length="107" mass="12582">LFLWIKILKTSNSEPPNGRHPSSPGYYHVKQLLNDDSLYHDARLANEIANVRLREEARLRDDRMRGEQRLHERPQVPLQPPNPDMYSPRDERVQNETSQFVNHQSLG</sequence>
<feature type="compositionally biased region" description="Polar residues" evidence="1">
    <location>
        <begin position="95"/>
        <end position="107"/>
    </location>
</feature>
<accession>A0A368F3G8</accession>
<feature type="non-terminal residue" evidence="2">
    <location>
        <position position="1"/>
    </location>
</feature>
<feature type="compositionally biased region" description="Basic and acidic residues" evidence="1">
    <location>
        <begin position="58"/>
        <end position="74"/>
    </location>
</feature>
<gene>
    <name evidence="2" type="ORF">ANCCAN_27630</name>
</gene>
<evidence type="ECO:0000256" key="1">
    <source>
        <dbReference type="SAM" id="MobiDB-lite"/>
    </source>
</evidence>